<dbReference type="InterPro" id="IPR019587">
    <property type="entry name" value="Polyketide_cyclase/dehydratase"/>
</dbReference>
<dbReference type="Pfam" id="PF10604">
    <property type="entry name" value="Polyketide_cyc2"/>
    <property type="match status" value="1"/>
</dbReference>
<dbReference type="InterPro" id="IPR023393">
    <property type="entry name" value="START-like_dom_sf"/>
</dbReference>
<name>A0ABU7PCB4_9ACTN</name>
<dbReference type="RefSeq" id="WP_330794652.1">
    <property type="nucleotide sequence ID" value="NZ_JAZEWV010000007.1"/>
</dbReference>
<gene>
    <name evidence="1" type="ORF">V2S66_12250</name>
</gene>
<proteinExistence type="predicted"/>
<dbReference type="SUPFAM" id="SSF55961">
    <property type="entry name" value="Bet v1-like"/>
    <property type="match status" value="1"/>
</dbReference>
<dbReference type="Proteomes" id="UP001344658">
    <property type="component" value="Unassembled WGS sequence"/>
</dbReference>
<dbReference type="Gene3D" id="3.30.530.20">
    <property type="match status" value="1"/>
</dbReference>
<evidence type="ECO:0000313" key="2">
    <source>
        <dbReference type="Proteomes" id="UP001344658"/>
    </source>
</evidence>
<dbReference type="CDD" id="cd07812">
    <property type="entry name" value="SRPBCC"/>
    <property type="match status" value="1"/>
</dbReference>
<dbReference type="PIRSF" id="PIRSF017371">
    <property type="entry name" value="UCP017371"/>
    <property type="match status" value="1"/>
</dbReference>
<sequence>MALVDATTERIVAAEPEQVYDALADYAGTRGRILPGQFSEYEVREGGSGAGTVVHWKLQATSKRVRDCLFDVTAPTAGQLVESDRNSTMVNTWTVTPAGSGRTKVVVATVWQGATGVGGFFERTFAPKGLNRIHDEVLAALAAQVEQPAAR</sequence>
<dbReference type="EMBL" id="JAZEWV010000007">
    <property type="protein sequence ID" value="MEE4542737.1"/>
    <property type="molecule type" value="Genomic_DNA"/>
</dbReference>
<keyword evidence="2" id="KW-1185">Reference proteome</keyword>
<organism evidence="1 2">
    <name type="scientific">Actinacidiphila polyblastidii</name>
    <dbReference type="NCBI Taxonomy" id="3110430"/>
    <lineage>
        <taxon>Bacteria</taxon>
        <taxon>Bacillati</taxon>
        <taxon>Actinomycetota</taxon>
        <taxon>Actinomycetes</taxon>
        <taxon>Kitasatosporales</taxon>
        <taxon>Streptomycetaceae</taxon>
        <taxon>Actinacidiphila</taxon>
    </lineage>
</organism>
<dbReference type="InterPro" id="IPR014488">
    <property type="entry name" value="UCP017371"/>
</dbReference>
<evidence type="ECO:0000313" key="1">
    <source>
        <dbReference type="EMBL" id="MEE4542737.1"/>
    </source>
</evidence>
<protein>
    <submittedName>
        <fullName evidence="1">SRPBCC family protein</fullName>
    </submittedName>
</protein>
<comment type="caution">
    <text evidence="1">The sequence shown here is derived from an EMBL/GenBank/DDBJ whole genome shotgun (WGS) entry which is preliminary data.</text>
</comment>
<accession>A0ABU7PCB4</accession>
<reference evidence="1 2" key="1">
    <citation type="submission" date="2023-12" db="EMBL/GenBank/DDBJ databases">
        <title>Streptomyces sp. V4-01.</title>
        <authorList>
            <person name="Somphong A."/>
            <person name="Phongsopitanun W."/>
        </authorList>
    </citation>
    <scope>NUCLEOTIDE SEQUENCE [LARGE SCALE GENOMIC DNA]</scope>
    <source>
        <strain evidence="1 2">V4-01</strain>
    </source>
</reference>